<gene>
    <name evidence="2" type="ORF">Q3O60_04615</name>
</gene>
<feature type="signal peptide" evidence="1">
    <location>
        <begin position="1"/>
        <end position="19"/>
    </location>
</feature>
<reference evidence="2 3" key="1">
    <citation type="submission" date="2023-08" db="EMBL/GenBank/DDBJ databases">
        <authorList>
            <person name="Joshi A."/>
            <person name="Thite S."/>
        </authorList>
    </citation>
    <scope>NUCLEOTIDE SEQUENCE [LARGE SCALE GENOMIC DNA]</scope>
    <source>
        <strain evidence="2 3">AC40</strain>
    </source>
</reference>
<comment type="caution">
    <text evidence="2">The sequence shown here is derived from an EMBL/GenBank/DDBJ whole genome shotgun (WGS) entry which is preliminary data.</text>
</comment>
<keyword evidence="3" id="KW-1185">Reference proteome</keyword>
<name>A0ABT9GWN4_9GAMM</name>
<protein>
    <submittedName>
        <fullName evidence="2">Uncharacterized protein</fullName>
    </submittedName>
</protein>
<organism evidence="2 3">
    <name type="scientific">Alkalimonas collagenimarina</name>
    <dbReference type="NCBI Taxonomy" id="400390"/>
    <lineage>
        <taxon>Bacteria</taxon>
        <taxon>Pseudomonadati</taxon>
        <taxon>Pseudomonadota</taxon>
        <taxon>Gammaproteobacteria</taxon>
        <taxon>Alkalimonas</taxon>
    </lineage>
</organism>
<evidence type="ECO:0000313" key="3">
    <source>
        <dbReference type="Proteomes" id="UP001231616"/>
    </source>
</evidence>
<keyword evidence="1" id="KW-0732">Signal</keyword>
<dbReference type="SUPFAM" id="SSF101898">
    <property type="entry name" value="NHL repeat"/>
    <property type="match status" value="1"/>
</dbReference>
<dbReference type="RefSeq" id="WP_305892740.1">
    <property type="nucleotide sequence ID" value="NZ_JAUZVZ010000005.1"/>
</dbReference>
<dbReference type="SUPFAM" id="SSF63825">
    <property type="entry name" value="YWTD domain"/>
    <property type="match status" value="1"/>
</dbReference>
<accession>A0ABT9GWN4</accession>
<proteinExistence type="predicted"/>
<dbReference type="SUPFAM" id="SSF82171">
    <property type="entry name" value="DPP6 N-terminal domain-like"/>
    <property type="match status" value="1"/>
</dbReference>
<dbReference type="Proteomes" id="UP001231616">
    <property type="component" value="Unassembled WGS sequence"/>
</dbReference>
<evidence type="ECO:0000313" key="2">
    <source>
        <dbReference type="EMBL" id="MDP4535472.1"/>
    </source>
</evidence>
<sequence length="813" mass="87430">MKQLMLVSRLCLLVLSAWLITGCGGGSDSGTPPPPPVVNTQPNPFSFTAQSAVDPEAIVTSNSITVSGINAAASISIQNGEYSVNNGDFTTAAATVNNAAQIRVRHQAASQYTTSQTTTLTIGGISANFVSTTRNQPASGNETPPQAAIVFPWTQSKTSAGTITVRGTASSRDGISALIVNGVAADVQSQSVAAQRVSTQSISSQDNDESDEEEFEWTADVEIEPYSNVEIVVSVEDQSGNRDDEAATVQTSTLQAPLYIAFDAEHDRLIGIMDNRDVVAIELTDFSYQTLAVVGEPTQFSLDPDGSRLLYSRYVGTTLYLFALNLASGEFSTLQTYEPQLDEGTQVTAVHTRLDATNQLVYVLLRLAEADADYATDMLYRVDLADESIRLLSQSSLDDTPFLPLFEIVWHNESLLGLSQNGKLIEVERVTGDRHELLSLDNSPFKLAAGTDHNELYVAGFKNILKVNLSGLETTVLSEETPSLEHPTAQVSDMTMLDENTLLVADSSFEVVLQVNTETGDRSALVSSGIGSGRGLLSPQYLTFTDNSDILYVLDDGQNAAESLFAIDLTTGNRSQLSEINRPFNTYPSGLYYHDDNDALLVGLSDAIWSASLADGSLSVISDSETGNGVDIGTLAGGDFDTSTGTLYMAQFALENGVLLIDVSTGERSLLEFDGSAGQAGIITGLNDTALDVDNQQLFIASQSQSAIYRLDLETLETELLLDQCQNSIGQNILDIDVSGIQKIRFDANKQRLLILASQLASYDLENQECRIIGQSPEYYNALPLENGTFLTTSQGALKQLDPTTQKQVIISK</sequence>
<dbReference type="PROSITE" id="PS51257">
    <property type="entry name" value="PROKAR_LIPOPROTEIN"/>
    <property type="match status" value="1"/>
</dbReference>
<evidence type="ECO:0000256" key="1">
    <source>
        <dbReference type="SAM" id="SignalP"/>
    </source>
</evidence>
<dbReference type="EMBL" id="JAUZVZ010000005">
    <property type="protein sequence ID" value="MDP4535472.1"/>
    <property type="molecule type" value="Genomic_DNA"/>
</dbReference>
<feature type="chain" id="PRO_5045802415" evidence="1">
    <location>
        <begin position="20"/>
        <end position="813"/>
    </location>
</feature>